<keyword evidence="6 7" id="KW-0472">Membrane</keyword>
<evidence type="ECO:0000256" key="5">
    <source>
        <dbReference type="ARBA" id="ARBA00022989"/>
    </source>
</evidence>
<evidence type="ECO:0000259" key="8">
    <source>
        <dbReference type="Pfam" id="PF00892"/>
    </source>
</evidence>
<comment type="subcellular location">
    <subcellularLocation>
        <location evidence="1">Cell membrane</location>
        <topology evidence="1">Multi-pass membrane protein</topology>
    </subcellularLocation>
</comment>
<feature type="transmembrane region" description="Helical" evidence="7">
    <location>
        <begin position="157"/>
        <end position="174"/>
    </location>
</feature>
<name>A0A6G3ZW70_9BACL</name>
<evidence type="ECO:0000256" key="7">
    <source>
        <dbReference type="SAM" id="Phobius"/>
    </source>
</evidence>
<keyword evidence="3" id="KW-1003">Cell membrane</keyword>
<evidence type="ECO:0000256" key="6">
    <source>
        <dbReference type="ARBA" id="ARBA00023136"/>
    </source>
</evidence>
<dbReference type="AlphaFoldDB" id="A0A6G3ZW70"/>
<dbReference type="InterPro" id="IPR051258">
    <property type="entry name" value="Diverse_Substrate_Transporter"/>
</dbReference>
<dbReference type="EMBL" id="JAAIKC010000001">
    <property type="protein sequence ID" value="NEW05839.1"/>
    <property type="molecule type" value="Genomic_DNA"/>
</dbReference>
<dbReference type="PANTHER" id="PTHR42920:SF14">
    <property type="entry name" value="TRANSPORTER, DRUG_METABOLITE EXPORTER FAMILY"/>
    <property type="match status" value="1"/>
</dbReference>
<dbReference type="Pfam" id="PF00892">
    <property type="entry name" value="EamA"/>
    <property type="match status" value="1"/>
</dbReference>
<keyword evidence="5 7" id="KW-1133">Transmembrane helix</keyword>
<keyword evidence="4 7" id="KW-0812">Transmembrane</keyword>
<dbReference type="PANTHER" id="PTHR42920">
    <property type="entry name" value="OS03G0707200 PROTEIN-RELATED"/>
    <property type="match status" value="1"/>
</dbReference>
<evidence type="ECO:0000256" key="4">
    <source>
        <dbReference type="ARBA" id="ARBA00022692"/>
    </source>
</evidence>
<comment type="caution">
    <text evidence="9">The sequence shown here is derived from an EMBL/GenBank/DDBJ whole genome shotgun (WGS) entry which is preliminary data.</text>
</comment>
<reference evidence="9" key="1">
    <citation type="submission" date="2020-02" db="EMBL/GenBank/DDBJ databases">
        <authorList>
            <person name="Shen X.-R."/>
            <person name="Zhang Y.-X."/>
        </authorList>
    </citation>
    <scope>NUCLEOTIDE SEQUENCE</scope>
    <source>
        <strain evidence="9">SYP-B3998</strain>
    </source>
</reference>
<feature type="transmembrane region" description="Helical" evidence="7">
    <location>
        <begin position="33"/>
        <end position="52"/>
    </location>
</feature>
<gene>
    <name evidence="9" type="ORF">GK047_07385</name>
</gene>
<organism evidence="9">
    <name type="scientific">Paenibacillus sp. SYP-B3998</name>
    <dbReference type="NCBI Taxonomy" id="2678564"/>
    <lineage>
        <taxon>Bacteria</taxon>
        <taxon>Bacillati</taxon>
        <taxon>Bacillota</taxon>
        <taxon>Bacilli</taxon>
        <taxon>Bacillales</taxon>
        <taxon>Paenibacillaceae</taxon>
        <taxon>Paenibacillus</taxon>
    </lineage>
</organism>
<comment type="similarity">
    <text evidence="2">Belongs to the EamA transporter family.</text>
</comment>
<evidence type="ECO:0000256" key="2">
    <source>
        <dbReference type="ARBA" id="ARBA00007362"/>
    </source>
</evidence>
<evidence type="ECO:0000256" key="1">
    <source>
        <dbReference type="ARBA" id="ARBA00004651"/>
    </source>
</evidence>
<sequence>MFTFISILIALFGALLVITNGEFSMLTQASEHLFADLLILLGALCWVIYTLGGNQFTGWSPLRYTTLTTCFGSMVNITIVVMATAFGELTVPSENTIRIVGPELLYMILIAGVLAVFTWNVGNKSLKPANGVLFMNIVPVTTVTISTMQGVEIGRAQLVGIIIIIGALVMNNLLQRWTSKIIIPSSISTMGKDDKVTGS</sequence>
<evidence type="ECO:0000256" key="3">
    <source>
        <dbReference type="ARBA" id="ARBA00022475"/>
    </source>
</evidence>
<protein>
    <submittedName>
        <fullName evidence="9">EamA family transporter</fullName>
    </submittedName>
</protein>
<dbReference type="InterPro" id="IPR000620">
    <property type="entry name" value="EamA_dom"/>
</dbReference>
<feature type="transmembrane region" description="Helical" evidence="7">
    <location>
        <begin position="104"/>
        <end position="121"/>
    </location>
</feature>
<proteinExistence type="inferred from homology"/>
<feature type="domain" description="EamA" evidence="8">
    <location>
        <begin position="34"/>
        <end position="172"/>
    </location>
</feature>
<dbReference type="GO" id="GO:0005886">
    <property type="term" value="C:plasma membrane"/>
    <property type="evidence" value="ECO:0007669"/>
    <property type="project" value="UniProtKB-SubCell"/>
</dbReference>
<accession>A0A6G3ZW70</accession>
<feature type="transmembrane region" description="Helical" evidence="7">
    <location>
        <begin position="64"/>
        <end position="84"/>
    </location>
</feature>
<evidence type="ECO:0000313" key="9">
    <source>
        <dbReference type="EMBL" id="NEW05839.1"/>
    </source>
</evidence>